<organism evidence="3 4">
    <name type="scientific">Aerococcus urinaeequi</name>
    <dbReference type="NCBI Taxonomy" id="51665"/>
    <lineage>
        <taxon>Bacteria</taxon>
        <taxon>Bacillati</taxon>
        <taxon>Bacillota</taxon>
        <taxon>Bacilli</taxon>
        <taxon>Lactobacillales</taxon>
        <taxon>Aerococcaceae</taxon>
        <taxon>Aerococcus</taxon>
    </lineage>
</organism>
<dbReference type="InterPro" id="IPR001296">
    <property type="entry name" value="Glyco_trans_1"/>
</dbReference>
<protein>
    <submittedName>
        <fullName evidence="3">Glycosyltransferase</fullName>
    </submittedName>
</protein>
<evidence type="ECO:0000259" key="2">
    <source>
        <dbReference type="Pfam" id="PF13439"/>
    </source>
</evidence>
<dbReference type="Proteomes" id="UP001164714">
    <property type="component" value="Chromosome"/>
</dbReference>
<dbReference type="AlphaFoldDB" id="A0AA47G7X9"/>
<gene>
    <name evidence="3" type="ORF">OZ415_06895</name>
</gene>
<sequence>MKKVVFLMPQLGGGGAERVVSNIISHLNYEKYEIYLILVHNQGDYLDKLPNEVKKIVLKASQTRYVYFELIKTLRIISPDIVLSTLRGLSLLLLMAKPFLKRNTKIILREENTVSVALKELKTGWLWKLYYKFIFPIADNIVCQSKYMENDLVNNFGIKSNKIIQIYNPVDFENIKQNLNKSINPFPPKSDKKFKVVTIGRLAYQKGIDLLIESVNKHKTRLNMTELWIVGDGVEYENYVRKVEELNLGEIIKFVGRDSNPYRWMKFCDLFILPSRYEGLPNVLLEAASANCNIVTSNHPGGTNEIMKIIEKEKYVVDHLDWDLKWFKPQKDVNFVNLKKTFDVAYSVKKFENLFDDLK</sequence>
<dbReference type="Pfam" id="PF13439">
    <property type="entry name" value="Glyco_transf_4"/>
    <property type="match status" value="1"/>
</dbReference>
<proteinExistence type="predicted"/>
<feature type="domain" description="Glycosyl transferase family 1" evidence="1">
    <location>
        <begin position="187"/>
        <end position="309"/>
    </location>
</feature>
<dbReference type="GO" id="GO:0016757">
    <property type="term" value="F:glycosyltransferase activity"/>
    <property type="evidence" value="ECO:0007669"/>
    <property type="project" value="InterPro"/>
</dbReference>
<feature type="domain" description="Glycosyltransferase subfamily 4-like N-terminal" evidence="2">
    <location>
        <begin position="14"/>
        <end position="173"/>
    </location>
</feature>
<name>A0AA47G7X9_9LACT</name>
<evidence type="ECO:0000313" key="3">
    <source>
        <dbReference type="EMBL" id="WAT23985.1"/>
    </source>
</evidence>
<dbReference type="RefSeq" id="WP_269104598.1">
    <property type="nucleotide sequence ID" value="NZ_CP114063.1"/>
</dbReference>
<dbReference type="Pfam" id="PF00534">
    <property type="entry name" value="Glycos_transf_1"/>
    <property type="match status" value="1"/>
</dbReference>
<dbReference type="Gene3D" id="3.40.50.2000">
    <property type="entry name" value="Glycogen Phosphorylase B"/>
    <property type="match status" value="2"/>
</dbReference>
<evidence type="ECO:0000259" key="1">
    <source>
        <dbReference type="Pfam" id="PF00534"/>
    </source>
</evidence>
<dbReference type="PANTHER" id="PTHR12526:SF630">
    <property type="entry name" value="GLYCOSYLTRANSFERASE"/>
    <property type="match status" value="1"/>
</dbReference>
<dbReference type="CDD" id="cd03811">
    <property type="entry name" value="GT4_GT28_WabH-like"/>
    <property type="match status" value="1"/>
</dbReference>
<evidence type="ECO:0000313" key="4">
    <source>
        <dbReference type="Proteomes" id="UP001164714"/>
    </source>
</evidence>
<dbReference type="PANTHER" id="PTHR12526">
    <property type="entry name" value="GLYCOSYLTRANSFERASE"/>
    <property type="match status" value="1"/>
</dbReference>
<dbReference type="EMBL" id="CP114063">
    <property type="protein sequence ID" value="WAT23985.1"/>
    <property type="molecule type" value="Genomic_DNA"/>
</dbReference>
<dbReference type="InterPro" id="IPR028098">
    <property type="entry name" value="Glyco_trans_4-like_N"/>
</dbReference>
<reference evidence="3" key="1">
    <citation type="submission" date="2022-12" db="EMBL/GenBank/DDBJ databases">
        <title>Whole genome sequence analysis of a duck derived balloon bacteium Aerococcus urinaeequi henan2020.</title>
        <authorList>
            <person name="Zhang H."/>
            <person name="Qiao H.X."/>
            <person name="Bian C.Z."/>
            <person name="Shu J.C."/>
        </authorList>
    </citation>
    <scope>NUCLEOTIDE SEQUENCE</scope>
    <source>
        <strain evidence="3">2020-HN-1</strain>
    </source>
</reference>
<accession>A0AA47G7X9</accession>
<dbReference type="SUPFAM" id="SSF53756">
    <property type="entry name" value="UDP-Glycosyltransferase/glycogen phosphorylase"/>
    <property type="match status" value="1"/>
</dbReference>